<proteinExistence type="predicted"/>
<gene>
    <name evidence="2" type="ORF">sscle_02g015090</name>
</gene>
<feature type="region of interest" description="Disordered" evidence="1">
    <location>
        <begin position="1"/>
        <end position="33"/>
    </location>
</feature>
<dbReference type="KEGG" id="ssl:SS1G_04667"/>
<evidence type="ECO:0000313" key="3">
    <source>
        <dbReference type="Proteomes" id="UP000177798"/>
    </source>
</evidence>
<feature type="compositionally biased region" description="Polar residues" evidence="1">
    <location>
        <begin position="191"/>
        <end position="201"/>
    </location>
</feature>
<dbReference type="VEuPathDB" id="FungiDB:sscle_02g015090"/>
<name>A0A1D9PVV6_SCLS1</name>
<feature type="compositionally biased region" description="Acidic residues" evidence="1">
    <location>
        <begin position="401"/>
        <end position="415"/>
    </location>
</feature>
<feature type="compositionally biased region" description="Basic residues" evidence="1">
    <location>
        <begin position="206"/>
        <end position="215"/>
    </location>
</feature>
<dbReference type="Gene3D" id="3.30.40.10">
    <property type="entry name" value="Zinc/RING finger domain, C3HC4 (zinc finger)"/>
    <property type="match status" value="1"/>
</dbReference>
<feature type="compositionally biased region" description="Acidic residues" evidence="1">
    <location>
        <begin position="1"/>
        <end position="22"/>
    </location>
</feature>
<sequence>MDDSTDDGDNYEQSLDSEEDGIEDKPAPSSSKKVTFDISANVTRKFRNPVIFPRRYVPDLDSLPKTGVWASVSPSRHTGFHQVVVRTTKCDYCDEKVSVLPGEEGKVMQRCNYCNTQFCQNCVRKVDEDNLHFPASDDLVWNAQTKVNAKTRPDNNFKENMYTRTKPEPKPIRPLTASERLQGMRNIAPGTFNTTVVNNPVPSRPSRARPIKAAKKSPNTPHTEEGEADLHHKEYMEWVSKLPPAEQRKEKKEADMRNLLRKRTLEVMEEPVSYNAEPPQSECQVRTPLPAAAKRRKIAPLPFATPAATRRQFSGTPEFTRNQYESSSHQQPIVASTGALGSTITSEPLRNILDGLANDFPDDEQIPHGMNERSDYSEEHVANSAHGGYNHQEYIPIQNDVSEEGNSEDGHYEEE</sequence>
<reference evidence="3" key="1">
    <citation type="journal article" date="2017" name="Genome Biol. Evol.">
        <title>The complete genome sequence of the phytopathogenic fungus Sclerotinia sclerotiorum reveals insights into the genome architecture of broad host range pathogens.</title>
        <authorList>
            <person name="Derbyshire M."/>
            <person name="Denton-Giles M."/>
            <person name="Hegedus D."/>
            <person name="Seifbarghy S."/>
            <person name="Rollins J."/>
            <person name="van Kan J."/>
            <person name="Seidl M.F."/>
            <person name="Faino L."/>
            <person name="Mbengue M."/>
            <person name="Navaud O."/>
            <person name="Raffaele S."/>
            <person name="Hammond-Kosack K."/>
            <person name="Heard S."/>
            <person name="Oliver R."/>
        </authorList>
    </citation>
    <scope>NUCLEOTIDE SEQUENCE [LARGE SCALE GENOMIC DNA]</scope>
    <source>
        <strain evidence="3">ATCC 18683 / 1980 / Ss-1</strain>
    </source>
</reference>
<feature type="region of interest" description="Disordered" evidence="1">
    <location>
        <begin position="190"/>
        <end position="233"/>
    </location>
</feature>
<dbReference type="EMBL" id="CP017815">
    <property type="protein sequence ID" value="APA06739.1"/>
    <property type="molecule type" value="Genomic_DNA"/>
</dbReference>
<dbReference type="Proteomes" id="UP000177798">
    <property type="component" value="Chromosome 2"/>
</dbReference>
<feature type="compositionally biased region" description="Basic and acidic residues" evidence="1">
    <location>
        <begin position="370"/>
        <end position="381"/>
    </location>
</feature>
<dbReference type="RefSeq" id="XP_001594859.1">
    <property type="nucleotide sequence ID" value="XM_001594809.1"/>
</dbReference>
<evidence type="ECO:0000313" key="2">
    <source>
        <dbReference type="EMBL" id="APA06739.1"/>
    </source>
</evidence>
<protein>
    <submittedName>
        <fullName evidence="2">Uncharacterized protein</fullName>
    </submittedName>
</protein>
<organism evidence="2 3">
    <name type="scientific">Sclerotinia sclerotiorum (strain ATCC 18683 / 1980 / Ss-1)</name>
    <name type="common">White mold</name>
    <name type="synonym">Whetzelinia sclerotiorum</name>
    <dbReference type="NCBI Taxonomy" id="665079"/>
    <lineage>
        <taxon>Eukaryota</taxon>
        <taxon>Fungi</taxon>
        <taxon>Dikarya</taxon>
        <taxon>Ascomycota</taxon>
        <taxon>Pezizomycotina</taxon>
        <taxon>Leotiomycetes</taxon>
        <taxon>Helotiales</taxon>
        <taxon>Sclerotiniaceae</taxon>
        <taxon>Sclerotinia</taxon>
    </lineage>
</organism>
<dbReference type="OrthoDB" id="4755622at2759"/>
<dbReference type="InterPro" id="IPR013083">
    <property type="entry name" value="Znf_RING/FYVE/PHD"/>
</dbReference>
<feature type="region of interest" description="Disordered" evidence="1">
    <location>
        <begin position="366"/>
        <end position="415"/>
    </location>
</feature>
<feature type="compositionally biased region" description="Basic and acidic residues" evidence="1">
    <location>
        <begin position="222"/>
        <end position="233"/>
    </location>
</feature>
<dbReference type="OMA" id="VRTTKCD"/>
<accession>A0A1D9PVV6</accession>
<dbReference type="CDD" id="cd19757">
    <property type="entry name" value="Bbox1"/>
    <property type="match status" value="1"/>
</dbReference>
<evidence type="ECO:0000256" key="1">
    <source>
        <dbReference type="SAM" id="MobiDB-lite"/>
    </source>
</evidence>
<dbReference type="AlphaFoldDB" id="A0A1D9PVV6"/>
<feature type="region of interest" description="Disordered" evidence="1">
    <location>
        <begin position="151"/>
        <end position="173"/>
    </location>
</feature>